<feature type="repeat" description="TPR" evidence="5">
    <location>
        <begin position="32"/>
        <end position="65"/>
    </location>
</feature>
<dbReference type="Pfam" id="PF07719">
    <property type="entry name" value="TPR_2"/>
    <property type="match status" value="1"/>
</dbReference>
<name>A0A4Z2FR30_9TELE</name>
<dbReference type="InterPro" id="IPR051966">
    <property type="entry name" value="RPAP3"/>
</dbReference>
<sequence length="202" mass="22415">MKPGVVLFLFGCRNEEAEEDCSRAVALDGSYAKAFARRATARVALGKLEEAKQDFQEVLKLEPGNKQALNQLQKLQISAASSGLLQTPDATQRRTVQPVDKPTHLRSTQIKPEAFADILRNSLEPELLNRLLSALHGFYMRNEAPAVTLEVLRSLASVRRFDMAVMFLSAPEKKDLKELFDFLQRAAPEGSSVAALQKKYGV</sequence>
<dbReference type="Pfam" id="PF13877">
    <property type="entry name" value="RPAP3_C"/>
    <property type="match status" value="1"/>
</dbReference>
<evidence type="ECO:0000313" key="7">
    <source>
        <dbReference type="EMBL" id="TNN43310.1"/>
    </source>
</evidence>
<dbReference type="InterPro" id="IPR013105">
    <property type="entry name" value="TPR_2"/>
</dbReference>
<evidence type="ECO:0000256" key="3">
    <source>
        <dbReference type="ARBA" id="ARBA00038275"/>
    </source>
</evidence>
<dbReference type="PANTHER" id="PTHR46423:SF1">
    <property type="entry name" value="RNA POLYMERASE II-ASSOCIATED PROTEIN 3"/>
    <property type="match status" value="1"/>
</dbReference>
<comment type="similarity">
    <text evidence="3">Belongs to the RPAP3 family.</text>
</comment>
<proteinExistence type="inferred from homology"/>
<dbReference type="SMART" id="SM00028">
    <property type="entry name" value="TPR"/>
    <property type="match status" value="1"/>
</dbReference>
<evidence type="ECO:0000256" key="1">
    <source>
        <dbReference type="ARBA" id="ARBA00022737"/>
    </source>
</evidence>
<evidence type="ECO:0000256" key="4">
    <source>
        <dbReference type="ARBA" id="ARBA00040133"/>
    </source>
</evidence>
<dbReference type="InterPro" id="IPR025986">
    <property type="entry name" value="RPAP3-like_C"/>
</dbReference>
<evidence type="ECO:0000313" key="8">
    <source>
        <dbReference type="Proteomes" id="UP000314294"/>
    </source>
</evidence>
<gene>
    <name evidence="7" type="primary">RPAP3</name>
    <name evidence="7" type="ORF">EYF80_046496</name>
</gene>
<dbReference type="PROSITE" id="PS50005">
    <property type="entry name" value="TPR"/>
    <property type="match status" value="1"/>
</dbReference>
<dbReference type="InterPro" id="IPR019734">
    <property type="entry name" value="TPR_rpt"/>
</dbReference>
<keyword evidence="8" id="KW-1185">Reference proteome</keyword>
<protein>
    <recommendedName>
        <fullName evidence="4">RNA polymerase II-associated protein 3</fullName>
    </recommendedName>
</protein>
<keyword evidence="2 5" id="KW-0802">TPR repeat</keyword>
<dbReference type="SUPFAM" id="SSF48452">
    <property type="entry name" value="TPR-like"/>
    <property type="match status" value="1"/>
</dbReference>
<reference evidence="7 8" key="1">
    <citation type="submission" date="2019-03" db="EMBL/GenBank/DDBJ databases">
        <title>First draft genome of Liparis tanakae, snailfish: a comprehensive survey of snailfish specific genes.</title>
        <authorList>
            <person name="Kim W."/>
            <person name="Song I."/>
            <person name="Jeong J.-H."/>
            <person name="Kim D."/>
            <person name="Kim S."/>
            <person name="Ryu S."/>
            <person name="Song J.Y."/>
            <person name="Lee S.K."/>
        </authorList>
    </citation>
    <scope>NUCLEOTIDE SEQUENCE [LARGE SCALE GENOMIC DNA]</scope>
    <source>
        <tissue evidence="7">Muscle</tissue>
    </source>
</reference>
<evidence type="ECO:0000259" key="6">
    <source>
        <dbReference type="Pfam" id="PF13877"/>
    </source>
</evidence>
<dbReference type="AlphaFoldDB" id="A0A4Z2FR30"/>
<dbReference type="PANTHER" id="PTHR46423">
    <property type="entry name" value="RNA POLYMERASE II-ASSOCIATED PROTEIN 3"/>
    <property type="match status" value="1"/>
</dbReference>
<organism evidence="7 8">
    <name type="scientific">Liparis tanakae</name>
    <name type="common">Tanaka's snailfish</name>
    <dbReference type="NCBI Taxonomy" id="230148"/>
    <lineage>
        <taxon>Eukaryota</taxon>
        <taxon>Metazoa</taxon>
        <taxon>Chordata</taxon>
        <taxon>Craniata</taxon>
        <taxon>Vertebrata</taxon>
        <taxon>Euteleostomi</taxon>
        <taxon>Actinopterygii</taxon>
        <taxon>Neopterygii</taxon>
        <taxon>Teleostei</taxon>
        <taxon>Neoteleostei</taxon>
        <taxon>Acanthomorphata</taxon>
        <taxon>Eupercaria</taxon>
        <taxon>Perciformes</taxon>
        <taxon>Cottioidei</taxon>
        <taxon>Cottales</taxon>
        <taxon>Liparidae</taxon>
        <taxon>Liparis</taxon>
    </lineage>
</organism>
<keyword evidence="1" id="KW-0677">Repeat</keyword>
<dbReference type="GO" id="GO:0101031">
    <property type="term" value="C:protein folding chaperone complex"/>
    <property type="evidence" value="ECO:0007669"/>
    <property type="project" value="TreeGrafter"/>
</dbReference>
<accession>A0A4Z2FR30</accession>
<dbReference type="InterPro" id="IPR011990">
    <property type="entry name" value="TPR-like_helical_dom_sf"/>
</dbReference>
<dbReference type="Proteomes" id="UP000314294">
    <property type="component" value="Unassembled WGS sequence"/>
</dbReference>
<dbReference type="Gene3D" id="1.25.40.10">
    <property type="entry name" value="Tetratricopeptide repeat domain"/>
    <property type="match status" value="1"/>
</dbReference>
<comment type="caution">
    <text evidence="7">The sequence shown here is derived from an EMBL/GenBank/DDBJ whole genome shotgun (WGS) entry which is preliminary data.</text>
</comment>
<feature type="domain" description="RNA-polymerase II-associated protein 3-like C-terminal" evidence="6">
    <location>
        <begin position="108"/>
        <end position="173"/>
    </location>
</feature>
<evidence type="ECO:0000256" key="2">
    <source>
        <dbReference type="ARBA" id="ARBA00022803"/>
    </source>
</evidence>
<dbReference type="EMBL" id="SRLO01000976">
    <property type="protein sequence ID" value="TNN43310.1"/>
    <property type="molecule type" value="Genomic_DNA"/>
</dbReference>
<dbReference type="OrthoDB" id="629492at2759"/>
<evidence type="ECO:0000256" key="5">
    <source>
        <dbReference type="PROSITE-ProRule" id="PRU00339"/>
    </source>
</evidence>